<dbReference type="PATRIC" id="fig|1219045.3.peg.803"/>
<feature type="transmembrane region" description="Helical" evidence="16">
    <location>
        <begin position="130"/>
        <end position="151"/>
    </location>
</feature>
<keyword evidence="7" id="KW-1278">Translocase</keyword>
<keyword evidence="11 16" id="KW-0472">Membrane</keyword>
<evidence type="ECO:0000256" key="8">
    <source>
        <dbReference type="ARBA" id="ARBA00022982"/>
    </source>
</evidence>
<dbReference type="PROSITE" id="PS00078">
    <property type="entry name" value="COX2"/>
    <property type="match status" value="1"/>
</dbReference>
<dbReference type="InterPro" id="IPR001505">
    <property type="entry name" value="Copper_CuA"/>
</dbReference>
<dbReference type="Gene3D" id="1.10.287.90">
    <property type="match status" value="1"/>
</dbReference>
<gene>
    <name evidence="19" type="ORF">BV98_000787</name>
</gene>
<dbReference type="PANTHER" id="PTHR22888">
    <property type="entry name" value="CYTOCHROME C OXIDASE, SUBUNIT II"/>
    <property type="match status" value="1"/>
</dbReference>
<accession>A0A086PD29</accession>
<evidence type="ECO:0000256" key="4">
    <source>
        <dbReference type="ARBA" id="ARBA00022660"/>
    </source>
</evidence>
<evidence type="ECO:0000256" key="15">
    <source>
        <dbReference type="RuleBase" id="RU004024"/>
    </source>
</evidence>
<evidence type="ECO:0000313" key="20">
    <source>
        <dbReference type="Proteomes" id="UP000024284"/>
    </source>
</evidence>
<evidence type="ECO:0000256" key="14">
    <source>
        <dbReference type="RuleBase" id="RU000456"/>
    </source>
</evidence>
<dbReference type="GO" id="GO:0016491">
    <property type="term" value="F:oxidoreductase activity"/>
    <property type="evidence" value="ECO:0007669"/>
    <property type="project" value="UniProtKB-KW"/>
</dbReference>
<name>A0A086PD29_SPHHM</name>
<keyword evidence="20" id="KW-1185">Reference proteome</keyword>
<dbReference type="AlphaFoldDB" id="A0A086PD29"/>
<dbReference type="InterPro" id="IPR008972">
    <property type="entry name" value="Cupredoxin"/>
</dbReference>
<evidence type="ECO:0000256" key="3">
    <source>
        <dbReference type="ARBA" id="ARBA00022448"/>
    </source>
</evidence>
<evidence type="ECO:0000256" key="1">
    <source>
        <dbReference type="ARBA" id="ARBA00004141"/>
    </source>
</evidence>
<feature type="domain" description="Cytochrome oxidase subunit II copper A binding" evidence="17">
    <location>
        <begin position="202"/>
        <end position="336"/>
    </location>
</feature>
<dbReference type="STRING" id="76947.GCA_002080435_02003"/>
<dbReference type="InterPro" id="IPR036257">
    <property type="entry name" value="Cyt_c_oxidase_su2_TM_sf"/>
</dbReference>
<dbReference type="GO" id="GO:0005507">
    <property type="term" value="F:copper ion binding"/>
    <property type="evidence" value="ECO:0007669"/>
    <property type="project" value="InterPro"/>
</dbReference>
<dbReference type="PROSITE" id="PS50999">
    <property type="entry name" value="COX2_TM"/>
    <property type="match status" value="1"/>
</dbReference>
<dbReference type="InterPro" id="IPR034210">
    <property type="entry name" value="CcO_II_C"/>
</dbReference>
<keyword evidence="4 14" id="KW-0679">Respiratory chain</keyword>
<sequence length="365" mass="38811">MPISRGRPTGRGERVCARLRCSGAKGLRGKKTLMKMVKSLVLAGLLAFAPAAALNSQALAQDNAAVAAAADNAVVPTESSANAAAPAAEVAAPARMKPTEGIGMPRPGEITLQEQFSPTGHTARWLHDVLLLPLITIISILVLVLMLYVMVRFRRSANPVPSKTSHNTLIEVIWTVVPVIILLVIAVPSIGLLADQYKPAPKDALTVKVTGYQWYWGYEYPDNAIPEFVSNMLPKDKAEANGEPYLLAPDNRLVLPVGRPIKLIITGADVIHSFAIPSLWVKMDAVPGRLNEKSFSIEKPGVYYGQCSELCGARHAFMPIAIEALPPAQFDQWVLSQGGQLQGATAAATAAAAPVAPAAAPAEKL</sequence>
<evidence type="ECO:0000313" key="19">
    <source>
        <dbReference type="EMBL" id="KFG91297.1"/>
    </source>
</evidence>
<keyword evidence="19" id="KW-0560">Oxidoreductase</keyword>
<evidence type="ECO:0000256" key="12">
    <source>
        <dbReference type="ARBA" id="ARBA00024688"/>
    </source>
</evidence>
<dbReference type="PRINTS" id="PR01166">
    <property type="entry name" value="CYCOXIDASEII"/>
</dbReference>
<dbReference type="SUPFAM" id="SSF81464">
    <property type="entry name" value="Cytochrome c oxidase subunit II-like, transmembrane region"/>
    <property type="match status" value="1"/>
</dbReference>
<keyword evidence="5 14" id="KW-0812">Transmembrane</keyword>
<dbReference type="Proteomes" id="UP000024284">
    <property type="component" value="Unassembled WGS sequence"/>
</dbReference>
<dbReference type="CDD" id="cd13912">
    <property type="entry name" value="CcO_II_C"/>
    <property type="match status" value="1"/>
</dbReference>
<dbReference type="PANTHER" id="PTHR22888:SF9">
    <property type="entry name" value="CYTOCHROME C OXIDASE SUBUNIT 2"/>
    <property type="match status" value="1"/>
</dbReference>
<evidence type="ECO:0000259" key="17">
    <source>
        <dbReference type="PROSITE" id="PS50857"/>
    </source>
</evidence>
<dbReference type="InterPro" id="IPR045187">
    <property type="entry name" value="CcO_II"/>
</dbReference>
<keyword evidence="3 14" id="KW-0813">Transport</keyword>
<dbReference type="GO" id="GO:0042773">
    <property type="term" value="P:ATP synthesis coupled electron transport"/>
    <property type="evidence" value="ECO:0007669"/>
    <property type="project" value="TreeGrafter"/>
</dbReference>
<feature type="transmembrane region" description="Helical" evidence="16">
    <location>
        <begin position="172"/>
        <end position="194"/>
    </location>
</feature>
<evidence type="ECO:0000256" key="13">
    <source>
        <dbReference type="ARBA" id="ARBA00047816"/>
    </source>
</evidence>
<keyword evidence="8 14" id="KW-0249">Electron transport</keyword>
<proteinExistence type="inferred from homology"/>
<evidence type="ECO:0000256" key="2">
    <source>
        <dbReference type="ARBA" id="ARBA00007866"/>
    </source>
</evidence>
<comment type="caution">
    <text evidence="19">The sequence shown here is derived from an EMBL/GenBank/DDBJ whole genome shotgun (WGS) entry which is preliminary data.</text>
</comment>
<keyword evidence="10 15" id="KW-0186">Copper</keyword>
<dbReference type="EC" id="7.1.1.9" evidence="15"/>
<feature type="domain" description="Cytochrome oxidase subunit II transmembrane region profile" evidence="18">
    <location>
        <begin position="104"/>
        <end position="200"/>
    </location>
</feature>
<evidence type="ECO:0000256" key="16">
    <source>
        <dbReference type="SAM" id="Phobius"/>
    </source>
</evidence>
<evidence type="ECO:0000256" key="10">
    <source>
        <dbReference type="ARBA" id="ARBA00023008"/>
    </source>
</evidence>
<protein>
    <recommendedName>
        <fullName evidence="15">Cytochrome c oxidase subunit 2</fullName>
        <ecNumber evidence="15">7.1.1.9</ecNumber>
    </recommendedName>
</protein>
<keyword evidence="6 15" id="KW-0479">Metal-binding</keyword>
<dbReference type="InterPro" id="IPR014222">
    <property type="entry name" value="Cyt_c_oxidase_su2"/>
</dbReference>
<comment type="similarity">
    <text evidence="2 14">Belongs to the cytochrome c oxidase subunit 2 family.</text>
</comment>
<evidence type="ECO:0000256" key="6">
    <source>
        <dbReference type="ARBA" id="ARBA00022723"/>
    </source>
</evidence>
<comment type="catalytic activity">
    <reaction evidence="13 15">
        <text>4 Fe(II)-[cytochrome c] + O2 + 8 H(+)(in) = 4 Fe(III)-[cytochrome c] + 2 H2O + 4 H(+)(out)</text>
        <dbReference type="Rhea" id="RHEA:11436"/>
        <dbReference type="Rhea" id="RHEA-COMP:10350"/>
        <dbReference type="Rhea" id="RHEA-COMP:14399"/>
        <dbReference type="ChEBI" id="CHEBI:15377"/>
        <dbReference type="ChEBI" id="CHEBI:15378"/>
        <dbReference type="ChEBI" id="CHEBI:15379"/>
        <dbReference type="ChEBI" id="CHEBI:29033"/>
        <dbReference type="ChEBI" id="CHEBI:29034"/>
        <dbReference type="EC" id="7.1.1.9"/>
    </reaction>
</comment>
<dbReference type="InterPro" id="IPR011759">
    <property type="entry name" value="Cyt_c_oxidase_su2_TM_dom"/>
</dbReference>
<dbReference type="Pfam" id="PF02790">
    <property type="entry name" value="COX2_TM"/>
    <property type="match status" value="1"/>
</dbReference>
<dbReference type="Pfam" id="PF00116">
    <property type="entry name" value="COX2"/>
    <property type="match status" value="1"/>
</dbReference>
<dbReference type="GO" id="GO:0004129">
    <property type="term" value="F:cytochrome-c oxidase activity"/>
    <property type="evidence" value="ECO:0007669"/>
    <property type="project" value="UniProtKB-EC"/>
</dbReference>
<dbReference type="Gene3D" id="2.60.40.420">
    <property type="entry name" value="Cupredoxins - blue copper proteins"/>
    <property type="match status" value="1"/>
</dbReference>
<dbReference type="GO" id="GO:0005886">
    <property type="term" value="C:plasma membrane"/>
    <property type="evidence" value="ECO:0007669"/>
    <property type="project" value="UniProtKB-SubCell"/>
</dbReference>
<evidence type="ECO:0000256" key="7">
    <source>
        <dbReference type="ARBA" id="ARBA00022967"/>
    </source>
</evidence>
<dbReference type="InterPro" id="IPR002429">
    <property type="entry name" value="CcO_II-like_C"/>
</dbReference>
<organism evidence="19 20">
    <name type="scientific">Sphingobium herbicidovorans (strain ATCC 700291 / DSM 11019 / CCUG 56400 / KCTC 2939 / LMG 18315 / NBRC 16415 / MH)</name>
    <name type="common">Sphingomonas herbicidovorans</name>
    <dbReference type="NCBI Taxonomy" id="1219045"/>
    <lineage>
        <taxon>Bacteria</taxon>
        <taxon>Pseudomonadati</taxon>
        <taxon>Pseudomonadota</taxon>
        <taxon>Alphaproteobacteria</taxon>
        <taxon>Sphingomonadales</taxon>
        <taxon>Sphingomonadaceae</taxon>
        <taxon>Sphingobium</taxon>
    </lineage>
</organism>
<keyword evidence="9 16" id="KW-1133">Transmembrane helix</keyword>
<dbReference type="EMBL" id="JFZA02000004">
    <property type="protein sequence ID" value="KFG91297.1"/>
    <property type="molecule type" value="Genomic_DNA"/>
</dbReference>
<comment type="function">
    <text evidence="12 15">Subunits I and II form the functional core of the enzyme complex. Electrons originating in cytochrome c are transferred via heme a and Cu(A) to the binuclear center formed by heme a3 and Cu(B).</text>
</comment>
<dbReference type="PROSITE" id="PS50857">
    <property type="entry name" value="COX2_CUA"/>
    <property type="match status" value="1"/>
</dbReference>
<evidence type="ECO:0000256" key="5">
    <source>
        <dbReference type="ARBA" id="ARBA00022692"/>
    </source>
</evidence>
<reference evidence="19" key="1">
    <citation type="submission" date="2014-08" db="EMBL/GenBank/DDBJ databases">
        <title>Draft genome sequences of Sphingobium herbicidovorans.</title>
        <authorList>
            <person name="Gan H.M."/>
            <person name="Gan H.Y."/>
            <person name="Savka M.A."/>
        </authorList>
    </citation>
    <scope>NUCLEOTIDE SEQUENCE [LARGE SCALE GENOMIC DNA]</scope>
    <source>
        <strain evidence="19">NBRC 16415</strain>
    </source>
</reference>
<dbReference type="SUPFAM" id="SSF49503">
    <property type="entry name" value="Cupredoxins"/>
    <property type="match status" value="1"/>
</dbReference>
<evidence type="ECO:0000256" key="11">
    <source>
        <dbReference type="ARBA" id="ARBA00023136"/>
    </source>
</evidence>
<comment type="subcellular location">
    <subcellularLocation>
        <location evidence="14">Cell membrane</location>
        <topology evidence="14">Multi-pass membrane protein</topology>
    </subcellularLocation>
    <subcellularLocation>
        <location evidence="1">Membrane</location>
        <topology evidence="1">Multi-pass membrane protein</topology>
    </subcellularLocation>
</comment>
<comment type="cofactor">
    <cofactor evidence="15">
        <name>Cu cation</name>
        <dbReference type="ChEBI" id="CHEBI:23378"/>
    </cofactor>
    <text evidence="15">Binds a copper A center.</text>
</comment>
<evidence type="ECO:0000256" key="9">
    <source>
        <dbReference type="ARBA" id="ARBA00022989"/>
    </source>
</evidence>
<dbReference type="eggNOG" id="COG1622">
    <property type="taxonomic scope" value="Bacteria"/>
</dbReference>
<evidence type="ECO:0000259" key="18">
    <source>
        <dbReference type="PROSITE" id="PS50999"/>
    </source>
</evidence>
<dbReference type="NCBIfam" id="TIGR02866">
    <property type="entry name" value="CoxB"/>
    <property type="match status" value="1"/>
</dbReference>